<dbReference type="EMBL" id="CAAALY010062804">
    <property type="protein sequence ID" value="VEL23598.1"/>
    <property type="molecule type" value="Genomic_DNA"/>
</dbReference>
<protein>
    <submittedName>
        <fullName evidence="1">Uncharacterized protein</fullName>
    </submittedName>
</protein>
<evidence type="ECO:0000313" key="2">
    <source>
        <dbReference type="Proteomes" id="UP000784294"/>
    </source>
</evidence>
<proteinExistence type="predicted"/>
<dbReference type="Proteomes" id="UP000784294">
    <property type="component" value="Unassembled WGS sequence"/>
</dbReference>
<keyword evidence="2" id="KW-1185">Reference proteome</keyword>
<accession>A0A448WYR5</accession>
<dbReference type="InterPro" id="IPR001697">
    <property type="entry name" value="Pyr_Knase"/>
</dbReference>
<comment type="caution">
    <text evidence="1">The sequence shown here is derived from an EMBL/GenBank/DDBJ whole genome shotgun (WGS) entry which is preliminary data.</text>
</comment>
<dbReference type="AlphaFoldDB" id="A0A448WYR5"/>
<dbReference type="OrthoDB" id="108365at2759"/>
<dbReference type="InterPro" id="IPR036918">
    <property type="entry name" value="Pyrv_Knase_C_sf"/>
</dbReference>
<dbReference type="GO" id="GO:0030955">
    <property type="term" value="F:potassium ion binding"/>
    <property type="evidence" value="ECO:0007669"/>
    <property type="project" value="InterPro"/>
</dbReference>
<dbReference type="GO" id="GO:0004743">
    <property type="term" value="F:pyruvate kinase activity"/>
    <property type="evidence" value="ECO:0007669"/>
    <property type="project" value="InterPro"/>
</dbReference>
<organism evidence="1 2">
    <name type="scientific">Protopolystoma xenopodis</name>
    <dbReference type="NCBI Taxonomy" id="117903"/>
    <lineage>
        <taxon>Eukaryota</taxon>
        <taxon>Metazoa</taxon>
        <taxon>Spiralia</taxon>
        <taxon>Lophotrochozoa</taxon>
        <taxon>Platyhelminthes</taxon>
        <taxon>Monogenea</taxon>
        <taxon>Polyopisthocotylea</taxon>
        <taxon>Polystomatidea</taxon>
        <taxon>Polystomatidae</taxon>
        <taxon>Protopolystoma</taxon>
    </lineage>
</organism>
<dbReference type="Gene3D" id="3.40.1380.20">
    <property type="entry name" value="Pyruvate kinase, C-terminal domain"/>
    <property type="match status" value="1"/>
</dbReference>
<evidence type="ECO:0000313" key="1">
    <source>
        <dbReference type="EMBL" id="VEL23598.1"/>
    </source>
</evidence>
<dbReference type="PANTHER" id="PTHR11817">
    <property type="entry name" value="PYRUVATE KINASE"/>
    <property type="match status" value="1"/>
</dbReference>
<reference evidence="1" key="1">
    <citation type="submission" date="2018-11" db="EMBL/GenBank/DDBJ databases">
        <authorList>
            <consortium name="Pathogen Informatics"/>
        </authorList>
    </citation>
    <scope>NUCLEOTIDE SEQUENCE</scope>
</reference>
<name>A0A448WYR5_9PLAT</name>
<sequence length="77" mass="8348">MAIGETAKGLYPLDSVRTMHSICREAESAMYLDRLFEDLKVSLSEPTDMTHTTAIAAVEAAQRCKAAAIICITTTGR</sequence>
<gene>
    <name evidence="1" type="ORF">PXEA_LOCUS17038</name>
</gene>
<dbReference type="SUPFAM" id="SSF52935">
    <property type="entry name" value="PK C-terminal domain-like"/>
    <property type="match status" value="1"/>
</dbReference>
<dbReference type="GO" id="GO:0000287">
    <property type="term" value="F:magnesium ion binding"/>
    <property type="evidence" value="ECO:0007669"/>
    <property type="project" value="InterPro"/>
</dbReference>